<evidence type="ECO:0000313" key="1">
    <source>
        <dbReference type="EMBL" id="QIB79053.1"/>
    </source>
</evidence>
<organism evidence="1 2">
    <name type="scientific">Haloferax volcanii</name>
    <name type="common">Halobacterium volcanii</name>
    <dbReference type="NCBI Taxonomy" id="2246"/>
    <lineage>
        <taxon>Archaea</taxon>
        <taxon>Methanobacteriati</taxon>
        <taxon>Methanobacteriota</taxon>
        <taxon>Stenosarchaea group</taxon>
        <taxon>Halobacteria</taxon>
        <taxon>Halobacteriales</taxon>
        <taxon>Haloferacaceae</taxon>
        <taxon>Haloferax</taxon>
    </lineage>
</organism>
<gene>
    <name evidence="1" type="ORF">G3A49_13270</name>
</gene>
<dbReference type="Proteomes" id="UP000465667">
    <property type="component" value="Chromosome"/>
</dbReference>
<reference evidence="1 2" key="1">
    <citation type="submission" date="2020-02" db="EMBL/GenBank/DDBJ databases">
        <title>Whole genome sequence of Haloferax alexandrinus pws1.</title>
        <authorList>
            <person name="Verma D.K."/>
            <person name="Gopal K."/>
            <person name="Prasad E.S."/>
        </authorList>
    </citation>
    <scope>NUCLEOTIDE SEQUENCE [LARGE SCALE GENOMIC DNA]</scope>
    <source>
        <strain evidence="2">wsp1</strain>
    </source>
</reference>
<dbReference type="AlphaFoldDB" id="A0A6C0UWW8"/>
<name>A0A6C0UWW8_HALVO</name>
<dbReference type="GeneID" id="44084397"/>
<proteinExistence type="predicted"/>
<evidence type="ECO:0000313" key="2">
    <source>
        <dbReference type="Proteomes" id="UP000465667"/>
    </source>
</evidence>
<dbReference type="EMBL" id="CP048738">
    <property type="protein sequence ID" value="QIB79053.1"/>
    <property type="molecule type" value="Genomic_DNA"/>
</dbReference>
<accession>A0A6C0UWW8</accession>
<sequence length="93" mass="10446">MAADNSRSDARTALQNTVDPRADLVDSVERSLSKSVHEFLGFHNADEAFFEYGAVPSMNHQRLIDAVFGAVEQTDWKVATVQTDRKTIILHRE</sequence>
<dbReference type="RefSeq" id="WP_163489324.1">
    <property type="nucleotide sequence ID" value="NZ_CP048738.1"/>
</dbReference>
<dbReference type="KEGG" id="hale:G3A49_13270"/>
<protein>
    <submittedName>
        <fullName evidence="1">Uncharacterized protein</fullName>
    </submittedName>
</protein>